<protein>
    <submittedName>
        <fullName evidence="2">Alpha/beta hydrolase</fullName>
    </submittedName>
</protein>
<accession>A0A4R5BV82</accession>
<dbReference type="AlphaFoldDB" id="A0A4R5BV82"/>
<dbReference type="InterPro" id="IPR050228">
    <property type="entry name" value="Carboxylesterase_BioH"/>
</dbReference>
<dbReference type="Proteomes" id="UP000294723">
    <property type="component" value="Unassembled WGS sequence"/>
</dbReference>
<proteinExistence type="predicted"/>
<dbReference type="Pfam" id="PF12697">
    <property type="entry name" value="Abhydrolase_6"/>
    <property type="match status" value="1"/>
</dbReference>
<gene>
    <name evidence="2" type="ORF">E1202_11685</name>
</gene>
<dbReference type="InterPro" id="IPR029058">
    <property type="entry name" value="AB_hydrolase_fold"/>
</dbReference>
<name>A0A4R5BV82_9PSEU</name>
<feature type="domain" description="AB hydrolase-1" evidence="1">
    <location>
        <begin position="64"/>
        <end position="298"/>
    </location>
</feature>
<dbReference type="Gene3D" id="3.40.50.1820">
    <property type="entry name" value="alpha/beta hydrolase"/>
    <property type="match status" value="1"/>
</dbReference>
<dbReference type="PANTHER" id="PTHR43194:SF2">
    <property type="entry name" value="PEROXISOMAL MEMBRANE PROTEIN LPX1"/>
    <property type="match status" value="1"/>
</dbReference>
<evidence type="ECO:0000313" key="2">
    <source>
        <dbReference type="EMBL" id="TDD89240.1"/>
    </source>
</evidence>
<dbReference type="PANTHER" id="PTHR43194">
    <property type="entry name" value="HYDROLASE ALPHA/BETA FOLD FAMILY"/>
    <property type="match status" value="1"/>
</dbReference>
<dbReference type="InterPro" id="IPR000073">
    <property type="entry name" value="AB_hydrolase_1"/>
</dbReference>
<reference evidence="2 3" key="1">
    <citation type="submission" date="2019-03" db="EMBL/GenBank/DDBJ databases">
        <title>Draft genome sequences of novel Actinobacteria.</title>
        <authorList>
            <person name="Sahin N."/>
            <person name="Ay H."/>
            <person name="Saygin H."/>
        </authorList>
    </citation>
    <scope>NUCLEOTIDE SEQUENCE [LARGE SCALE GENOMIC DNA]</scope>
    <source>
        <strain evidence="2 3">5K548</strain>
    </source>
</reference>
<evidence type="ECO:0000259" key="1">
    <source>
        <dbReference type="Pfam" id="PF12697"/>
    </source>
</evidence>
<dbReference type="SUPFAM" id="SSF53474">
    <property type="entry name" value="alpha/beta-Hydrolases"/>
    <property type="match status" value="1"/>
</dbReference>
<keyword evidence="2" id="KW-0378">Hydrolase</keyword>
<keyword evidence="3" id="KW-1185">Reference proteome</keyword>
<evidence type="ECO:0000313" key="3">
    <source>
        <dbReference type="Proteomes" id="UP000294723"/>
    </source>
</evidence>
<dbReference type="GO" id="GO:0016787">
    <property type="term" value="F:hydrolase activity"/>
    <property type="evidence" value="ECO:0007669"/>
    <property type="project" value="UniProtKB-KW"/>
</dbReference>
<dbReference type="EMBL" id="SMLA01000013">
    <property type="protein sequence ID" value="TDD89240.1"/>
    <property type="molecule type" value="Genomic_DNA"/>
</dbReference>
<comment type="caution">
    <text evidence="2">The sequence shown here is derived from an EMBL/GenBank/DDBJ whole genome shotgun (WGS) entry which is preliminary data.</text>
</comment>
<sequence length="310" mass="33841">MAQHAHLVRRVLELGRQAISGHVEGLAAPPVRRKVHLHSGYARISVGGQPVELFYETAGTGPDVLLLHTAGADSRQYRDLMADTALASRCRLIAFDLPGHGRSDLLPGIVPGGHSLTTEQYATTILAAIEALGLASPIISGSSMGGEICLEMAYRAPDVLGGVIACEASDHVPGRKVPWAKHPLVNESLFVPEWVYGLMAPHSTEHYRRKVWWGYSQGGFGTFAGDIDFYSGDWDGRDRISEIDTARCPVIMMTGEYDYSCTPAMSQATARKIRGAVFWPMPRLGHFPMAENPQLFAEHFTLALDHLEVP</sequence>
<organism evidence="2 3">
    <name type="scientific">Saccharopolyspora karakumensis</name>
    <dbReference type="NCBI Taxonomy" id="2530386"/>
    <lineage>
        <taxon>Bacteria</taxon>
        <taxon>Bacillati</taxon>
        <taxon>Actinomycetota</taxon>
        <taxon>Actinomycetes</taxon>
        <taxon>Pseudonocardiales</taxon>
        <taxon>Pseudonocardiaceae</taxon>
        <taxon>Saccharopolyspora</taxon>
    </lineage>
</organism>